<dbReference type="InterPro" id="IPR013083">
    <property type="entry name" value="Znf_RING/FYVE/PHD"/>
</dbReference>
<dbReference type="FunFam" id="3.30.40.10:FF:000187">
    <property type="entry name" value="E3 ubiquitin-protein ligase ATL6"/>
    <property type="match status" value="1"/>
</dbReference>
<evidence type="ECO:0000313" key="19">
    <source>
        <dbReference type="Proteomes" id="UP000825935"/>
    </source>
</evidence>
<keyword evidence="11 16" id="KW-1133">Transmembrane helix</keyword>
<dbReference type="PROSITE" id="PS50089">
    <property type="entry name" value="ZF_RING_2"/>
    <property type="match status" value="1"/>
</dbReference>
<keyword evidence="5" id="KW-0808">Transferase</keyword>
<comment type="catalytic activity">
    <reaction evidence="1">
        <text>S-ubiquitinyl-[E2 ubiquitin-conjugating enzyme]-L-cysteine + [acceptor protein]-L-lysine = [E2 ubiquitin-conjugating enzyme]-L-cysteine + N(6)-ubiquitinyl-[acceptor protein]-L-lysine.</text>
        <dbReference type="EC" id="2.3.2.27"/>
    </reaction>
</comment>
<evidence type="ECO:0000256" key="16">
    <source>
        <dbReference type="SAM" id="Phobius"/>
    </source>
</evidence>
<dbReference type="PANTHER" id="PTHR14155:SF627">
    <property type="entry name" value="OS06G0192800 PROTEIN"/>
    <property type="match status" value="1"/>
</dbReference>
<comment type="pathway">
    <text evidence="3">Protein modification; protein ubiquitination.</text>
</comment>
<protein>
    <recommendedName>
        <fullName evidence="4">RING-type E3 ubiquitin transferase</fullName>
        <ecNumber evidence="4">2.3.2.27</ecNumber>
    </recommendedName>
</protein>
<comment type="similarity">
    <text evidence="13">Belongs to the RING-type zinc finger family. ATL subfamily.</text>
</comment>
<evidence type="ECO:0000256" key="15">
    <source>
        <dbReference type="SAM" id="MobiDB-lite"/>
    </source>
</evidence>
<evidence type="ECO:0000256" key="2">
    <source>
        <dbReference type="ARBA" id="ARBA00004167"/>
    </source>
</evidence>
<comment type="subcellular location">
    <subcellularLocation>
        <location evidence="2">Membrane</location>
        <topology evidence="2">Single-pass membrane protein</topology>
    </subcellularLocation>
</comment>
<evidence type="ECO:0000256" key="10">
    <source>
        <dbReference type="ARBA" id="ARBA00022833"/>
    </source>
</evidence>
<evidence type="ECO:0000256" key="11">
    <source>
        <dbReference type="ARBA" id="ARBA00022989"/>
    </source>
</evidence>
<feature type="region of interest" description="Disordered" evidence="15">
    <location>
        <begin position="258"/>
        <end position="283"/>
    </location>
</feature>
<dbReference type="Proteomes" id="UP000825935">
    <property type="component" value="Chromosome 7"/>
</dbReference>
<dbReference type="GO" id="GO:0061630">
    <property type="term" value="F:ubiquitin protein ligase activity"/>
    <property type="evidence" value="ECO:0007669"/>
    <property type="project" value="UniProtKB-EC"/>
</dbReference>
<evidence type="ECO:0000259" key="17">
    <source>
        <dbReference type="PROSITE" id="PS50089"/>
    </source>
</evidence>
<evidence type="ECO:0000256" key="3">
    <source>
        <dbReference type="ARBA" id="ARBA00004906"/>
    </source>
</evidence>
<proteinExistence type="inferred from homology"/>
<name>A0A8T2UH29_CERRI</name>
<dbReference type="Pfam" id="PF13639">
    <property type="entry name" value="zf-RING_2"/>
    <property type="match status" value="1"/>
</dbReference>
<evidence type="ECO:0000256" key="9">
    <source>
        <dbReference type="ARBA" id="ARBA00022786"/>
    </source>
</evidence>
<keyword evidence="9" id="KW-0833">Ubl conjugation pathway</keyword>
<dbReference type="InterPro" id="IPR053238">
    <property type="entry name" value="RING-H2_zinc_finger"/>
</dbReference>
<dbReference type="GO" id="GO:0008270">
    <property type="term" value="F:zinc ion binding"/>
    <property type="evidence" value="ECO:0007669"/>
    <property type="project" value="UniProtKB-KW"/>
</dbReference>
<evidence type="ECO:0000256" key="7">
    <source>
        <dbReference type="ARBA" id="ARBA00022723"/>
    </source>
</evidence>
<evidence type="ECO:0000256" key="6">
    <source>
        <dbReference type="ARBA" id="ARBA00022692"/>
    </source>
</evidence>
<sequence>MFYYTPQGPRRLLLQEAATIIAASPGSPSDNDDQQDPDDSFNVSARFNPSMVIILVILLTTFIFMAFFSIYVRRCSECVENAPRARGGAEQGGSDEPPPQGVDPAFLEKLPLIAYSPRKKKGSIVECVVCLTDFEEGETLCQLPKCKHVFHKDCIDMWLFTHTTCPLCRRSLISGSTRSFGWESGSGSLSLSLARRGSGRGSAAGAGPPSPTNDQAKLQNEAELANLDQFRRNRMRRSHSTGHAFLKQVQGVDRRLPITELPDSEEARLRDGDTGAGGRCLPIAPRAPFQRSRSYAALGVDTVSTYAGISTWMRGAGVSFKRALSMKTGDSAATSSSSATVAAGPGY</sequence>
<keyword evidence="8 14" id="KW-0863">Zinc-finger</keyword>
<feature type="region of interest" description="Disordered" evidence="15">
    <location>
        <begin position="193"/>
        <end position="215"/>
    </location>
</feature>
<keyword evidence="10" id="KW-0862">Zinc</keyword>
<keyword evidence="12 16" id="KW-0472">Membrane</keyword>
<evidence type="ECO:0000256" key="12">
    <source>
        <dbReference type="ARBA" id="ARBA00023136"/>
    </source>
</evidence>
<dbReference type="EC" id="2.3.2.27" evidence="4"/>
<dbReference type="SMART" id="SM00184">
    <property type="entry name" value="RING"/>
    <property type="match status" value="1"/>
</dbReference>
<dbReference type="AlphaFoldDB" id="A0A8T2UH29"/>
<dbReference type="OrthoDB" id="8062037at2759"/>
<comment type="caution">
    <text evidence="18">The sequence shown here is derived from an EMBL/GenBank/DDBJ whole genome shotgun (WGS) entry which is preliminary data.</text>
</comment>
<evidence type="ECO:0000256" key="4">
    <source>
        <dbReference type="ARBA" id="ARBA00012483"/>
    </source>
</evidence>
<organism evidence="18 19">
    <name type="scientific">Ceratopteris richardii</name>
    <name type="common">Triangle waterfern</name>
    <dbReference type="NCBI Taxonomy" id="49495"/>
    <lineage>
        <taxon>Eukaryota</taxon>
        <taxon>Viridiplantae</taxon>
        <taxon>Streptophyta</taxon>
        <taxon>Embryophyta</taxon>
        <taxon>Tracheophyta</taxon>
        <taxon>Polypodiopsida</taxon>
        <taxon>Polypodiidae</taxon>
        <taxon>Polypodiales</taxon>
        <taxon>Pteridineae</taxon>
        <taxon>Pteridaceae</taxon>
        <taxon>Parkerioideae</taxon>
        <taxon>Ceratopteris</taxon>
    </lineage>
</organism>
<evidence type="ECO:0000256" key="5">
    <source>
        <dbReference type="ARBA" id="ARBA00022679"/>
    </source>
</evidence>
<accession>A0A8T2UH29</accession>
<dbReference type="Gene3D" id="3.30.40.10">
    <property type="entry name" value="Zinc/RING finger domain, C3HC4 (zinc finger)"/>
    <property type="match status" value="1"/>
</dbReference>
<evidence type="ECO:0000256" key="1">
    <source>
        <dbReference type="ARBA" id="ARBA00000900"/>
    </source>
</evidence>
<dbReference type="CDD" id="cd16461">
    <property type="entry name" value="RING-H2_EL5-like"/>
    <property type="match status" value="1"/>
</dbReference>
<evidence type="ECO:0000313" key="18">
    <source>
        <dbReference type="EMBL" id="KAH7433176.1"/>
    </source>
</evidence>
<dbReference type="PANTHER" id="PTHR14155">
    <property type="entry name" value="RING FINGER DOMAIN-CONTAINING"/>
    <property type="match status" value="1"/>
</dbReference>
<keyword evidence="19" id="KW-1185">Reference proteome</keyword>
<feature type="transmembrane region" description="Helical" evidence="16">
    <location>
        <begin position="52"/>
        <end position="72"/>
    </location>
</feature>
<feature type="domain" description="RING-type" evidence="17">
    <location>
        <begin position="127"/>
        <end position="169"/>
    </location>
</feature>
<reference evidence="18" key="1">
    <citation type="submission" date="2021-08" db="EMBL/GenBank/DDBJ databases">
        <title>WGS assembly of Ceratopteris richardii.</title>
        <authorList>
            <person name="Marchant D.B."/>
            <person name="Chen G."/>
            <person name="Jenkins J."/>
            <person name="Shu S."/>
            <person name="Leebens-Mack J."/>
            <person name="Grimwood J."/>
            <person name="Schmutz J."/>
            <person name="Soltis P."/>
            <person name="Soltis D."/>
            <person name="Chen Z.-H."/>
        </authorList>
    </citation>
    <scope>NUCLEOTIDE SEQUENCE</scope>
    <source>
        <strain evidence="18">Whitten #5841</strain>
        <tissue evidence="18">Leaf</tissue>
    </source>
</reference>
<keyword evidence="6 16" id="KW-0812">Transmembrane</keyword>
<evidence type="ECO:0000256" key="8">
    <source>
        <dbReference type="ARBA" id="ARBA00022771"/>
    </source>
</evidence>
<dbReference type="SUPFAM" id="SSF57850">
    <property type="entry name" value="RING/U-box"/>
    <property type="match status" value="1"/>
</dbReference>
<dbReference type="GO" id="GO:0016020">
    <property type="term" value="C:membrane"/>
    <property type="evidence" value="ECO:0007669"/>
    <property type="project" value="UniProtKB-SubCell"/>
</dbReference>
<keyword evidence="7" id="KW-0479">Metal-binding</keyword>
<gene>
    <name evidence="18" type="ORF">KP509_07G057400</name>
</gene>
<dbReference type="InterPro" id="IPR001841">
    <property type="entry name" value="Znf_RING"/>
</dbReference>
<evidence type="ECO:0000256" key="13">
    <source>
        <dbReference type="ARBA" id="ARBA00024209"/>
    </source>
</evidence>
<evidence type="ECO:0000256" key="14">
    <source>
        <dbReference type="PROSITE-ProRule" id="PRU00175"/>
    </source>
</evidence>
<dbReference type="EMBL" id="CM035412">
    <property type="protein sequence ID" value="KAH7433176.1"/>
    <property type="molecule type" value="Genomic_DNA"/>
</dbReference>